<dbReference type="EMBL" id="FMVF01000019">
    <property type="protein sequence ID" value="SCY94490.1"/>
    <property type="molecule type" value="Genomic_DNA"/>
</dbReference>
<evidence type="ECO:0000313" key="2">
    <source>
        <dbReference type="Proteomes" id="UP000199354"/>
    </source>
</evidence>
<dbReference type="RefSeq" id="WP_091146199.1">
    <property type="nucleotide sequence ID" value="NZ_FMVF01000019.1"/>
</dbReference>
<dbReference type="STRING" id="490189.SAMN02927903_03031"/>
<proteinExistence type="predicted"/>
<dbReference type="Proteomes" id="UP000199354">
    <property type="component" value="Unassembled WGS sequence"/>
</dbReference>
<name>A0A1G5K323_9FLAO</name>
<evidence type="ECO:0000313" key="1">
    <source>
        <dbReference type="EMBL" id="SCY94490.1"/>
    </source>
</evidence>
<reference evidence="1 2" key="1">
    <citation type="submission" date="2016-10" db="EMBL/GenBank/DDBJ databases">
        <authorList>
            <person name="de Groot N.N."/>
        </authorList>
    </citation>
    <scope>NUCLEOTIDE SEQUENCE [LARGE SCALE GENOMIC DNA]</scope>
    <source>
        <strain evidence="1 2">CGMCC 1.7031</strain>
    </source>
</reference>
<sequence>MKQKTFLKKRDQLLKKKKAFEAAINKEYNKFANAFIDENSPVKRLMVYELIENGIRRRGFTRFVIYAQDVTVWDKSPIIRVGGWWLDQSNVPTKWDNMTVYGVGNPAVFKLSENQTAEKHPDSDEHE</sequence>
<protein>
    <submittedName>
        <fullName evidence="1">Uncharacterized protein</fullName>
    </submittedName>
</protein>
<dbReference type="AlphaFoldDB" id="A0A1G5K323"/>
<organism evidence="1 2">
    <name type="scientific">Flavobacterium caeni</name>
    <dbReference type="NCBI Taxonomy" id="490189"/>
    <lineage>
        <taxon>Bacteria</taxon>
        <taxon>Pseudomonadati</taxon>
        <taxon>Bacteroidota</taxon>
        <taxon>Flavobacteriia</taxon>
        <taxon>Flavobacteriales</taxon>
        <taxon>Flavobacteriaceae</taxon>
        <taxon>Flavobacterium</taxon>
    </lineage>
</organism>
<gene>
    <name evidence="1" type="ORF">SAMN02927903_03031</name>
</gene>
<accession>A0A1G5K323</accession>
<keyword evidence="2" id="KW-1185">Reference proteome</keyword>